<dbReference type="Pfam" id="PF14478">
    <property type="entry name" value="DUF4430"/>
    <property type="match status" value="1"/>
</dbReference>
<gene>
    <name evidence="4" type="ORF">A3B85_00085</name>
</gene>
<evidence type="ECO:0000259" key="3">
    <source>
        <dbReference type="Pfam" id="PF14478"/>
    </source>
</evidence>
<dbReference type="EMBL" id="MFUA01000016">
    <property type="protein sequence ID" value="OGI76926.1"/>
    <property type="molecule type" value="Genomic_DNA"/>
</dbReference>
<feature type="transmembrane region" description="Helical" evidence="2">
    <location>
        <begin position="7"/>
        <end position="28"/>
    </location>
</feature>
<keyword evidence="2" id="KW-0812">Transmembrane</keyword>
<accession>A0A1F6W587</accession>
<feature type="region of interest" description="Disordered" evidence="1">
    <location>
        <begin position="56"/>
        <end position="75"/>
    </location>
</feature>
<dbReference type="AlphaFoldDB" id="A0A1F6W587"/>
<feature type="compositionally biased region" description="Polar residues" evidence="1">
    <location>
        <begin position="56"/>
        <end position="68"/>
    </location>
</feature>
<comment type="caution">
    <text evidence="4">The sequence shown here is derived from an EMBL/GenBank/DDBJ whole genome shotgun (WGS) entry which is preliminary data.</text>
</comment>
<keyword evidence="2" id="KW-1133">Transmembrane helix</keyword>
<organism evidence="4 5">
    <name type="scientific">Candidatus Nomurabacteria bacterium RIFCSPHIGHO2_02_FULL_37_13</name>
    <dbReference type="NCBI Taxonomy" id="1801750"/>
    <lineage>
        <taxon>Bacteria</taxon>
        <taxon>Candidatus Nomuraibacteriota</taxon>
    </lineage>
</organism>
<feature type="domain" description="Transcobalamin-like C-terminal" evidence="3">
    <location>
        <begin position="112"/>
        <end position="166"/>
    </location>
</feature>
<sequence length="166" mass="18359">MSKNHKKLYIGIFIMIVFSVIVIFFAYVKEKKIVVENIIQESTVLSLEINNKSKTQIENSTPSPASTESTDKNTESATVIAGNTTAYLSFPPNTVFYDALVQAKNQGQIVFNGKNYLGLGFFITDIETLHSGGGKDLLYYVNGKEATVGVSSYTLKNGDIIEWKLE</sequence>
<protein>
    <recommendedName>
        <fullName evidence="3">Transcobalamin-like C-terminal domain-containing protein</fullName>
    </recommendedName>
</protein>
<dbReference type="InterPro" id="IPR027954">
    <property type="entry name" value="Transcobalamin-like_C"/>
</dbReference>
<proteinExistence type="predicted"/>
<name>A0A1F6W587_9BACT</name>
<dbReference type="Proteomes" id="UP000178374">
    <property type="component" value="Unassembled WGS sequence"/>
</dbReference>
<reference evidence="4 5" key="1">
    <citation type="journal article" date="2016" name="Nat. Commun.">
        <title>Thousands of microbial genomes shed light on interconnected biogeochemical processes in an aquifer system.</title>
        <authorList>
            <person name="Anantharaman K."/>
            <person name="Brown C.T."/>
            <person name="Hug L.A."/>
            <person name="Sharon I."/>
            <person name="Castelle C.J."/>
            <person name="Probst A.J."/>
            <person name="Thomas B.C."/>
            <person name="Singh A."/>
            <person name="Wilkins M.J."/>
            <person name="Karaoz U."/>
            <person name="Brodie E.L."/>
            <person name="Williams K.H."/>
            <person name="Hubbard S.S."/>
            <person name="Banfield J.F."/>
        </authorList>
    </citation>
    <scope>NUCLEOTIDE SEQUENCE [LARGE SCALE GENOMIC DNA]</scope>
</reference>
<evidence type="ECO:0000313" key="5">
    <source>
        <dbReference type="Proteomes" id="UP000178374"/>
    </source>
</evidence>
<evidence type="ECO:0000256" key="1">
    <source>
        <dbReference type="SAM" id="MobiDB-lite"/>
    </source>
</evidence>
<evidence type="ECO:0000313" key="4">
    <source>
        <dbReference type="EMBL" id="OGI76926.1"/>
    </source>
</evidence>
<evidence type="ECO:0000256" key="2">
    <source>
        <dbReference type="SAM" id="Phobius"/>
    </source>
</evidence>
<keyword evidence="2" id="KW-0472">Membrane</keyword>
<dbReference type="Gene3D" id="2.170.130.30">
    <property type="match status" value="1"/>
</dbReference>